<dbReference type="AlphaFoldDB" id="A0A495JR52"/>
<evidence type="ECO:0000256" key="7">
    <source>
        <dbReference type="PROSITE-ProRule" id="PRU01373"/>
    </source>
</evidence>
<dbReference type="Proteomes" id="UP000277671">
    <property type="component" value="Unassembled WGS sequence"/>
</dbReference>
<dbReference type="UniPathway" id="UPA00219"/>
<keyword evidence="2" id="KW-0808">Transferase</keyword>
<dbReference type="EMBL" id="RBKT01000001">
    <property type="protein sequence ID" value="RKR90539.1"/>
    <property type="molecule type" value="Genomic_DNA"/>
</dbReference>
<evidence type="ECO:0000313" key="11">
    <source>
        <dbReference type="Proteomes" id="UP000277671"/>
    </source>
</evidence>
<dbReference type="InterPro" id="IPR050979">
    <property type="entry name" value="LD-transpeptidase"/>
</dbReference>
<feature type="region of interest" description="Disordered" evidence="8">
    <location>
        <begin position="406"/>
        <end position="427"/>
    </location>
</feature>
<feature type="active site" description="Proton donor/acceptor" evidence="7">
    <location>
        <position position="333"/>
    </location>
</feature>
<dbReference type="Pfam" id="PF17964">
    <property type="entry name" value="Big_10"/>
    <property type="match status" value="1"/>
</dbReference>
<feature type="active site" description="Nucleophile" evidence="7">
    <location>
        <position position="351"/>
    </location>
</feature>
<protein>
    <submittedName>
        <fullName evidence="10">L,D-transpeptidase-like protein</fullName>
    </submittedName>
</protein>
<dbReference type="PROSITE" id="PS52029">
    <property type="entry name" value="LD_TPASE"/>
    <property type="match status" value="1"/>
</dbReference>
<keyword evidence="5" id="KW-0012">Acyltransferase</keyword>
<dbReference type="GO" id="GO:0071972">
    <property type="term" value="F:peptidoglycan L,D-transpeptidase activity"/>
    <property type="evidence" value="ECO:0007669"/>
    <property type="project" value="TreeGrafter"/>
</dbReference>
<keyword evidence="4 7" id="KW-0573">Peptidoglycan synthesis</keyword>
<keyword evidence="6 7" id="KW-0961">Cell wall biogenesis/degradation</keyword>
<feature type="domain" description="L,D-TPase catalytic" evidence="9">
    <location>
        <begin position="253"/>
        <end position="375"/>
    </location>
</feature>
<proteinExistence type="predicted"/>
<dbReference type="GO" id="GO:0016746">
    <property type="term" value="F:acyltransferase activity"/>
    <property type="evidence" value="ECO:0007669"/>
    <property type="project" value="UniProtKB-KW"/>
</dbReference>
<keyword evidence="3 7" id="KW-0133">Cell shape</keyword>
<evidence type="ECO:0000256" key="6">
    <source>
        <dbReference type="ARBA" id="ARBA00023316"/>
    </source>
</evidence>
<dbReference type="Pfam" id="PF03734">
    <property type="entry name" value="YkuD"/>
    <property type="match status" value="1"/>
</dbReference>
<evidence type="ECO:0000313" key="10">
    <source>
        <dbReference type="EMBL" id="RKR90539.1"/>
    </source>
</evidence>
<organism evidence="10 11">
    <name type="scientific">Micromonospora pisi</name>
    <dbReference type="NCBI Taxonomy" id="589240"/>
    <lineage>
        <taxon>Bacteria</taxon>
        <taxon>Bacillati</taxon>
        <taxon>Actinomycetota</taxon>
        <taxon>Actinomycetes</taxon>
        <taxon>Micromonosporales</taxon>
        <taxon>Micromonosporaceae</taxon>
        <taxon>Micromonospora</taxon>
    </lineage>
</organism>
<dbReference type="PANTHER" id="PTHR30582">
    <property type="entry name" value="L,D-TRANSPEPTIDASE"/>
    <property type="match status" value="1"/>
</dbReference>
<evidence type="ECO:0000256" key="3">
    <source>
        <dbReference type="ARBA" id="ARBA00022960"/>
    </source>
</evidence>
<evidence type="ECO:0000256" key="8">
    <source>
        <dbReference type="SAM" id="MobiDB-lite"/>
    </source>
</evidence>
<keyword evidence="11" id="KW-1185">Reference proteome</keyword>
<dbReference type="GO" id="GO:0018104">
    <property type="term" value="P:peptidoglycan-protein cross-linking"/>
    <property type="evidence" value="ECO:0007669"/>
    <property type="project" value="TreeGrafter"/>
</dbReference>
<evidence type="ECO:0000259" key="9">
    <source>
        <dbReference type="PROSITE" id="PS52029"/>
    </source>
</evidence>
<dbReference type="GO" id="GO:0005576">
    <property type="term" value="C:extracellular region"/>
    <property type="evidence" value="ECO:0007669"/>
    <property type="project" value="TreeGrafter"/>
</dbReference>
<dbReference type="GO" id="GO:0008360">
    <property type="term" value="P:regulation of cell shape"/>
    <property type="evidence" value="ECO:0007669"/>
    <property type="project" value="UniProtKB-UniRule"/>
</dbReference>
<dbReference type="InterPro" id="IPR038063">
    <property type="entry name" value="Transpep_catalytic_dom"/>
</dbReference>
<gene>
    <name evidence="10" type="ORF">BDK92_4914</name>
</gene>
<dbReference type="PANTHER" id="PTHR30582:SF2">
    <property type="entry name" value="L,D-TRANSPEPTIDASE YCIB-RELATED"/>
    <property type="match status" value="1"/>
</dbReference>
<dbReference type="CDD" id="cd16913">
    <property type="entry name" value="YkuD_like"/>
    <property type="match status" value="1"/>
</dbReference>
<dbReference type="Gene3D" id="2.60.40.3780">
    <property type="match status" value="1"/>
</dbReference>
<dbReference type="InterPro" id="IPR005490">
    <property type="entry name" value="LD_TPept_cat_dom"/>
</dbReference>
<evidence type="ECO:0000256" key="5">
    <source>
        <dbReference type="ARBA" id="ARBA00023315"/>
    </source>
</evidence>
<comment type="pathway">
    <text evidence="1 7">Cell wall biogenesis; peptidoglycan biosynthesis.</text>
</comment>
<reference evidence="10 11" key="1">
    <citation type="submission" date="2018-10" db="EMBL/GenBank/DDBJ databases">
        <title>Sequencing the genomes of 1000 actinobacteria strains.</title>
        <authorList>
            <person name="Klenk H.-P."/>
        </authorList>
    </citation>
    <scope>NUCLEOTIDE SEQUENCE [LARGE SCALE GENOMIC DNA]</scope>
    <source>
        <strain evidence="10 11">DSM 45175</strain>
    </source>
</reference>
<comment type="caution">
    <text evidence="10">The sequence shown here is derived from an EMBL/GenBank/DDBJ whole genome shotgun (WGS) entry which is preliminary data.</text>
</comment>
<evidence type="ECO:0000256" key="1">
    <source>
        <dbReference type="ARBA" id="ARBA00004752"/>
    </source>
</evidence>
<dbReference type="SUPFAM" id="SSF141523">
    <property type="entry name" value="L,D-transpeptidase catalytic domain-like"/>
    <property type="match status" value="1"/>
</dbReference>
<sequence length="427" mass="45681">MNGVGMANVRRAWAMIAALVVVAPMALAGCGEGEKPRFVNATGQPTTSPTPPAEPVVLAITPATGAAKQPVSTEIGTTVTGGKITDVTLTTGGTKVPGSLREDGTSWVPDGPLKYAKQYEATVTATGPSGQVETKTTSFTTMAKPRSQIGSGLYLFDDKVYGVAMPVVVEFSPGIPKKDRAAVQRRMFVRTDPPQPGAWHWVANGTQAFYRAPKFWQPETKLTVRIGLEGIPLSNGKYGNVDRKASTRIGDSFEMKVDNSTKQMTVFENGKLVRTMPVSLGKRATPSSSGTMVVMEKKETTVFDTRDDPNPANRYVTDIDFAQRLTWGGEFIHAAPWSVEQQGRTNVSHGCVNLSTPNARWLFERTKIGDPVTVKGTERRLENGNGWTAWDMSWDEFVKGSALPVSTAPAATGSAPASPSAGVTPSS</sequence>
<dbReference type="Gene3D" id="2.60.40.3710">
    <property type="match status" value="1"/>
</dbReference>
<dbReference type="GO" id="GO:0071555">
    <property type="term" value="P:cell wall organization"/>
    <property type="evidence" value="ECO:0007669"/>
    <property type="project" value="UniProtKB-UniRule"/>
</dbReference>
<dbReference type="Gene3D" id="2.40.440.10">
    <property type="entry name" value="L,D-transpeptidase catalytic domain-like"/>
    <property type="match status" value="1"/>
</dbReference>
<dbReference type="InterPro" id="IPR041280">
    <property type="entry name" value="Big_10"/>
</dbReference>
<accession>A0A495JR52</accession>
<name>A0A495JR52_9ACTN</name>
<evidence type="ECO:0000256" key="2">
    <source>
        <dbReference type="ARBA" id="ARBA00022679"/>
    </source>
</evidence>
<evidence type="ECO:0000256" key="4">
    <source>
        <dbReference type="ARBA" id="ARBA00022984"/>
    </source>
</evidence>